<dbReference type="Gene3D" id="3.20.20.140">
    <property type="entry name" value="Metal-dependent hydrolases"/>
    <property type="match status" value="1"/>
</dbReference>
<dbReference type="OrthoDB" id="9802793at2"/>
<dbReference type="EMBL" id="RHIB01000003">
    <property type="protein sequence ID" value="RNA66744.1"/>
    <property type="molecule type" value="Genomic_DNA"/>
</dbReference>
<reference evidence="2 3" key="1">
    <citation type="submission" date="2018-10" db="EMBL/GenBank/DDBJ databases">
        <title>Bacillus Keqinensis sp. nov., a moderately halophilic bacterium isolated from a saline-alkaline lake.</title>
        <authorList>
            <person name="Wang H."/>
        </authorList>
    </citation>
    <scope>NUCLEOTIDE SEQUENCE [LARGE SCALE GENOMIC DNA]</scope>
    <source>
        <strain evidence="2 3">KQ-3</strain>
    </source>
</reference>
<keyword evidence="3" id="KW-1185">Reference proteome</keyword>
<dbReference type="InterPro" id="IPR011059">
    <property type="entry name" value="Metal-dep_hydrolase_composite"/>
</dbReference>
<accession>A0A3M7TNC6</accession>
<dbReference type="GO" id="GO:0016810">
    <property type="term" value="F:hydrolase activity, acting on carbon-nitrogen (but not peptide) bonds"/>
    <property type="evidence" value="ECO:0007669"/>
    <property type="project" value="InterPro"/>
</dbReference>
<dbReference type="Proteomes" id="UP000278746">
    <property type="component" value="Unassembled WGS sequence"/>
</dbReference>
<evidence type="ECO:0000259" key="1">
    <source>
        <dbReference type="Pfam" id="PF01979"/>
    </source>
</evidence>
<dbReference type="SUPFAM" id="SSF51556">
    <property type="entry name" value="Metallo-dependent hydrolases"/>
    <property type="match status" value="1"/>
</dbReference>
<evidence type="ECO:0000313" key="2">
    <source>
        <dbReference type="EMBL" id="RNA66744.1"/>
    </source>
</evidence>
<dbReference type="PANTHER" id="PTHR43135">
    <property type="entry name" value="ALPHA-D-RIBOSE 1-METHYLPHOSPHONATE 5-TRIPHOSPHATE DIPHOSPHATASE"/>
    <property type="match status" value="1"/>
</dbReference>
<name>A0A3M7TNC6_9BACI</name>
<dbReference type="RefSeq" id="WP_122900492.1">
    <property type="nucleotide sequence ID" value="NZ_RHIB01000003.1"/>
</dbReference>
<feature type="domain" description="Amidohydrolase-related" evidence="1">
    <location>
        <begin position="214"/>
        <end position="374"/>
    </location>
</feature>
<dbReference type="InterPro" id="IPR006680">
    <property type="entry name" value="Amidohydro-rel"/>
</dbReference>
<comment type="caution">
    <text evidence="2">The sequence shown here is derived from an EMBL/GenBank/DDBJ whole genome shotgun (WGS) entry which is preliminary data.</text>
</comment>
<dbReference type="SUPFAM" id="SSF51338">
    <property type="entry name" value="Composite domain of metallo-dependent hydrolases"/>
    <property type="match status" value="1"/>
</dbReference>
<dbReference type="Pfam" id="PF01979">
    <property type="entry name" value="Amidohydro_1"/>
    <property type="match status" value="1"/>
</dbReference>
<dbReference type="CDD" id="cd01309">
    <property type="entry name" value="Met_dep_hydrolase_C"/>
    <property type="match status" value="1"/>
</dbReference>
<evidence type="ECO:0000313" key="3">
    <source>
        <dbReference type="Proteomes" id="UP000278746"/>
    </source>
</evidence>
<organism evidence="2 3">
    <name type="scientific">Alteribacter keqinensis</name>
    <dbReference type="NCBI Taxonomy" id="2483800"/>
    <lineage>
        <taxon>Bacteria</taxon>
        <taxon>Bacillati</taxon>
        <taxon>Bacillota</taxon>
        <taxon>Bacilli</taxon>
        <taxon>Bacillales</taxon>
        <taxon>Bacillaceae</taxon>
        <taxon>Alteribacter</taxon>
    </lineage>
</organism>
<proteinExistence type="predicted"/>
<dbReference type="PANTHER" id="PTHR43135:SF3">
    <property type="entry name" value="ALPHA-D-RIBOSE 1-METHYLPHOSPHONATE 5-TRIPHOSPHATE DIPHOSPHATASE"/>
    <property type="match status" value="1"/>
</dbReference>
<gene>
    <name evidence="2" type="ORF">EBO34_16150</name>
</gene>
<dbReference type="InterPro" id="IPR032466">
    <property type="entry name" value="Metal_Hydrolase"/>
</dbReference>
<dbReference type="AlphaFoldDB" id="A0A3M7TNC6"/>
<protein>
    <submittedName>
        <fullName evidence="2">Amidohydrolase</fullName>
    </submittedName>
</protein>
<dbReference type="InterPro" id="IPR051781">
    <property type="entry name" value="Metallo-dep_Hydrolase"/>
</dbReference>
<keyword evidence="2" id="KW-0378">Hydrolase</keyword>
<sequence length="377" mass="40929">MKAYTNATLLDGLGNTIKNGTVLIDSEKIIAVGEHITVPGDAETIDCEGKFVTPGIIDVHTHLGVHEAGVGAEGRDFNETSSAVTPHIRALDGINPRERGFQDARECGVTTVQVMPGSANVIGGEMVVLKTAGHVIDDMLIRNPSGMKGAFGENPKRIHGQKVVTRMGVAGLFRETLIKAEDYKRKKDNGELKDRDLGMEQLIPVLEKKIPLRTHAHRADDILTAIRIAKEFDLDLTIEHCTEGHLIAKEVAESGYQVSVGPTMSTRSKVELADKGYHTLVELEKYDVPISITTDHPVIGIEYLLTQVTAAVKAGLSEETAFRAITSQAARHLGVEDRVGSLEEGKDADLVIWTKHPFDAYAEVVETVVNGQTVFSK</sequence>